<dbReference type="RefSeq" id="WP_380597648.1">
    <property type="nucleotide sequence ID" value="NZ_JBHSDU010000003.1"/>
</dbReference>
<comment type="caution">
    <text evidence="9">The sequence shown here is derived from an EMBL/GenBank/DDBJ whole genome shotgun (WGS) entry which is preliminary data.</text>
</comment>
<dbReference type="Gene3D" id="1.10.520.20">
    <property type="entry name" value="N-terminal domain of the delta subunit of the F1F0-ATP synthase"/>
    <property type="match status" value="1"/>
</dbReference>
<keyword evidence="2 8" id="KW-0813">Transport</keyword>
<evidence type="ECO:0000256" key="4">
    <source>
        <dbReference type="ARBA" id="ARBA00023065"/>
    </source>
</evidence>
<evidence type="ECO:0000313" key="9">
    <source>
        <dbReference type="EMBL" id="MFC4310282.1"/>
    </source>
</evidence>
<keyword evidence="7 8" id="KW-0066">ATP synthesis</keyword>
<dbReference type="HAMAP" id="MF_01416">
    <property type="entry name" value="ATP_synth_delta_bact"/>
    <property type="match status" value="1"/>
</dbReference>
<keyword evidence="5 8" id="KW-0472">Membrane</keyword>
<comment type="function">
    <text evidence="8">F(1)F(0) ATP synthase produces ATP from ADP in the presence of a proton or sodium gradient. F-type ATPases consist of two structural domains, F(1) containing the extramembraneous catalytic core and F(0) containing the membrane proton channel, linked together by a central stalk and a peripheral stalk. During catalysis, ATP synthesis in the catalytic domain of F(1) is coupled via a rotary mechanism of the central stalk subunits to proton translocation.</text>
</comment>
<dbReference type="NCBIfam" id="NF004402">
    <property type="entry name" value="PRK05758.2-2"/>
    <property type="match status" value="1"/>
</dbReference>
<dbReference type="SUPFAM" id="SSF47928">
    <property type="entry name" value="N-terminal domain of the delta subunit of the F1F0-ATP synthase"/>
    <property type="match status" value="1"/>
</dbReference>
<dbReference type="EMBL" id="JBHSDU010000003">
    <property type="protein sequence ID" value="MFC4310282.1"/>
    <property type="molecule type" value="Genomic_DNA"/>
</dbReference>
<dbReference type="InterPro" id="IPR020781">
    <property type="entry name" value="ATPase_OSCP/d_CS"/>
</dbReference>
<evidence type="ECO:0000313" key="10">
    <source>
        <dbReference type="Proteomes" id="UP001595904"/>
    </source>
</evidence>
<evidence type="ECO:0000256" key="3">
    <source>
        <dbReference type="ARBA" id="ARBA00022781"/>
    </source>
</evidence>
<dbReference type="Proteomes" id="UP001595904">
    <property type="component" value="Unassembled WGS sequence"/>
</dbReference>
<organism evidence="9 10">
    <name type="scientific">Steroidobacter flavus</name>
    <dbReference type="NCBI Taxonomy" id="1842136"/>
    <lineage>
        <taxon>Bacteria</taxon>
        <taxon>Pseudomonadati</taxon>
        <taxon>Pseudomonadota</taxon>
        <taxon>Gammaproteobacteria</taxon>
        <taxon>Steroidobacterales</taxon>
        <taxon>Steroidobacteraceae</taxon>
        <taxon>Steroidobacter</taxon>
    </lineage>
</organism>
<keyword evidence="6 8" id="KW-0139">CF(1)</keyword>
<dbReference type="Pfam" id="PF00213">
    <property type="entry name" value="OSCP"/>
    <property type="match status" value="1"/>
</dbReference>
<evidence type="ECO:0000256" key="2">
    <source>
        <dbReference type="ARBA" id="ARBA00022448"/>
    </source>
</evidence>
<comment type="function">
    <text evidence="8">This protein is part of the stalk that links CF(0) to CF(1). It either transmits conformational changes from CF(0) to CF(1) or is implicated in proton conduction.</text>
</comment>
<dbReference type="PANTHER" id="PTHR11910">
    <property type="entry name" value="ATP SYNTHASE DELTA CHAIN"/>
    <property type="match status" value="1"/>
</dbReference>
<evidence type="ECO:0000256" key="5">
    <source>
        <dbReference type="ARBA" id="ARBA00023136"/>
    </source>
</evidence>
<reference evidence="10" key="1">
    <citation type="journal article" date="2019" name="Int. J. Syst. Evol. Microbiol.">
        <title>The Global Catalogue of Microorganisms (GCM) 10K type strain sequencing project: providing services to taxonomists for standard genome sequencing and annotation.</title>
        <authorList>
            <consortium name="The Broad Institute Genomics Platform"/>
            <consortium name="The Broad Institute Genome Sequencing Center for Infectious Disease"/>
            <person name="Wu L."/>
            <person name="Ma J."/>
        </authorList>
    </citation>
    <scope>NUCLEOTIDE SEQUENCE [LARGE SCALE GENOMIC DNA]</scope>
    <source>
        <strain evidence="10">CGMCC 1.10759</strain>
    </source>
</reference>
<keyword evidence="8" id="KW-1003">Cell membrane</keyword>
<comment type="similarity">
    <text evidence="8">Belongs to the ATPase delta chain family.</text>
</comment>
<dbReference type="PROSITE" id="PS00389">
    <property type="entry name" value="ATPASE_DELTA"/>
    <property type="match status" value="1"/>
</dbReference>
<keyword evidence="3 8" id="KW-0375">Hydrogen ion transport</keyword>
<keyword evidence="4 8" id="KW-0406">Ion transport</keyword>
<accession>A0ABV8SRZ6</accession>
<dbReference type="InterPro" id="IPR000711">
    <property type="entry name" value="ATPase_OSCP/dsu"/>
</dbReference>
<keyword evidence="10" id="KW-1185">Reference proteome</keyword>
<evidence type="ECO:0000256" key="7">
    <source>
        <dbReference type="ARBA" id="ARBA00023310"/>
    </source>
</evidence>
<dbReference type="NCBIfam" id="TIGR01145">
    <property type="entry name" value="ATP_synt_delta"/>
    <property type="match status" value="1"/>
</dbReference>
<dbReference type="InterPro" id="IPR026015">
    <property type="entry name" value="ATP_synth_OSCP/delta_N_sf"/>
</dbReference>
<name>A0ABV8SRZ6_9GAMM</name>
<proteinExistence type="inferred from homology"/>
<sequence>MAEKATIARPYAKAAFESARQHNALERWTKVLATASSVVQDERVARLLSSPRVTPEQLSGLISDIVGGDLDEQTRSFLATLASNRRLAFLPEIASMYEALRAEAENTADVQVISAVALDEAQKQRLASALKKRLQREVRLHVEVDASLIGGAIVRAGDFVIDGSLKARLDRLAVEMSH</sequence>
<evidence type="ECO:0000256" key="8">
    <source>
        <dbReference type="HAMAP-Rule" id="MF_01416"/>
    </source>
</evidence>
<protein>
    <recommendedName>
        <fullName evidence="8">ATP synthase subunit delta</fullName>
    </recommendedName>
    <alternativeName>
        <fullName evidence="8">ATP synthase F(1) sector subunit delta</fullName>
    </alternativeName>
    <alternativeName>
        <fullName evidence="8">F-type ATPase subunit delta</fullName>
        <shortName evidence="8">F-ATPase subunit delta</shortName>
    </alternativeName>
</protein>
<dbReference type="PRINTS" id="PR00125">
    <property type="entry name" value="ATPASEDELTA"/>
</dbReference>
<evidence type="ECO:0000256" key="1">
    <source>
        <dbReference type="ARBA" id="ARBA00004370"/>
    </source>
</evidence>
<evidence type="ECO:0000256" key="6">
    <source>
        <dbReference type="ARBA" id="ARBA00023196"/>
    </source>
</evidence>
<comment type="subcellular location">
    <subcellularLocation>
        <location evidence="8">Cell membrane</location>
        <topology evidence="8">Peripheral membrane protein</topology>
    </subcellularLocation>
    <subcellularLocation>
        <location evidence="1">Membrane</location>
    </subcellularLocation>
</comment>
<gene>
    <name evidence="8" type="primary">atpH</name>
    <name evidence="9" type="ORF">ACFPN2_14410</name>
</gene>